<evidence type="ECO:0000256" key="1">
    <source>
        <dbReference type="SAM" id="MobiDB-lite"/>
    </source>
</evidence>
<proteinExistence type="predicted"/>
<dbReference type="EMBL" id="KN823202">
    <property type="protein sequence ID" value="KIO19801.1"/>
    <property type="molecule type" value="Genomic_DNA"/>
</dbReference>
<protein>
    <submittedName>
        <fullName evidence="3">Uncharacterized protein</fullName>
    </submittedName>
</protein>
<evidence type="ECO:0000313" key="3">
    <source>
        <dbReference type="EMBL" id="KIO19801.1"/>
    </source>
</evidence>
<dbReference type="OrthoDB" id="3216050at2759"/>
<dbReference type="Proteomes" id="UP000054248">
    <property type="component" value="Unassembled WGS sequence"/>
</dbReference>
<keyword evidence="4" id="KW-1185">Reference proteome</keyword>
<gene>
    <name evidence="3" type="ORF">M407DRAFT_30548</name>
</gene>
<feature type="region of interest" description="Disordered" evidence="1">
    <location>
        <begin position="457"/>
        <end position="476"/>
    </location>
</feature>
<keyword evidence="2" id="KW-0732">Signal</keyword>
<sequence length="476" mass="54433">MPSKCGLFLALLFSLAQADSVEQEKSTSLSFGPPATHATFDTAPLNPRRRLFGDNVDDQTSVLAFAKWYIEHLLNYPEDTWRVEESDVRKDPITAAWRVDARQLVHNGTIEIVDGNISLNILNGEVISYGDSFYRGPPPDLTPSDTPFDFADFNSYPVPVGSGQYNLQSYCVTTSEVARKQWMRENPKWVEWAHPFQKSRKAGAEWAPPFQKSRKAWDKLHENQEKCQVNIERALEKCIEEHSSSSAPTAWFRRAWLRFRLEVLKDHSSDAYGYIPEECIALQMRVPLDFRLPLPFKVPTTYDEDTCTWNFSTDHTTASARLYSLRQSHCEVRPKPELRCQTFDYSPRDIGFESNYELNQLMQDDDSELMEKNGIMDPAIAALVFVVSFPHGESESFQSVMGAAKDALGRIESRRRPEGGRYAFELKNVPGADGPVNATLVYVQTPPRRPHEMFTLEEEDDHDKRSEVRRLYGSQV</sequence>
<accession>A0A0C3Q761</accession>
<dbReference type="AlphaFoldDB" id="A0A0C3Q761"/>
<reference evidence="3 4" key="1">
    <citation type="submission" date="2014-04" db="EMBL/GenBank/DDBJ databases">
        <authorList>
            <consortium name="DOE Joint Genome Institute"/>
            <person name="Kuo A."/>
            <person name="Girlanda M."/>
            <person name="Perotto S."/>
            <person name="Kohler A."/>
            <person name="Nagy L.G."/>
            <person name="Floudas D."/>
            <person name="Copeland A."/>
            <person name="Barry K.W."/>
            <person name="Cichocki N."/>
            <person name="Veneault-Fourrey C."/>
            <person name="LaButti K."/>
            <person name="Lindquist E.A."/>
            <person name="Lipzen A."/>
            <person name="Lundell T."/>
            <person name="Morin E."/>
            <person name="Murat C."/>
            <person name="Sun H."/>
            <person name="Tunlid A."/>
            <person name="Henrissat B."/>
            <person name="Grigoriev I.V."/>
            <person name="Hibbett D.S."/>
            <person name="Martin F."/>
            <person name="Nordberg H.P."/>
            <person name="Cantor M.N."/>
            <person name="Hua S.X."/>
        </authorList>
    </citation>
    <scope>NUCLEOTIDE SEQUENCE [LARGE SCALE GENOMIC DNA]</scope>
    <source>
        <strain evidence="3 4">MUT 4182</strain>
    </source>
</reference>
<name>A0A0C3Q761_9AGAM</name>
<evidence type="ECO:0000256" key="2">
    <source>
        <dbReference type="SAM" id="SignalP"/>
    </source>
</evidence>
<organism evidence="3 4">
    <name type="scientific">Tulasnella calospora MUT 4182</name>
    <dbReference type="NCBI Taxonomy" id="1051891"/>
    <lineage>
        <taxon>Eukaryota</taxon>
        <taxon>Fungi</taxon>
        <taxon>Dikarya</taxon>
        <taxon>Basidiomycota</taxon>
        <taxon>Agaricomycotina</taxon>
        <taxon>Agaricomycetes</taxon>
        <taxon>Cantharellales</taxon>
        <taxon>Tulasnellaceae</taxon>
        <taxon>Tulasnella</taxon>
    </lineage>
</organism>
<dbReference type="HOGENOM" id="CLU_573894_0_0_1"/>
<evidence type="ECO:0000313" key="4">
    <source>
        <dbReference type="Proteomes" id="UP000054248"/>
    </source>
</evidence>
<feature type="signal peptide" evidence="2">
    <location>
        <begin position="1"/>
        <end position="18"/>
    </location>
</feature>
<feature type="chain" id="PRO_5002177313" evidence="2">
    <location>
        <begin position="19"/>
        <end position="476"/>
    </location>
</feature>
<reference evidence="4" key="2">
    <citation type="submission" date="2015-01" db="EMBL/GenBank/DDBJ databases">
        <title>Evolutionary Origins and Diversification of the Mycorrhizal Mutualists.</title>
        <authorList>
            <consortium name="DOE Joint Genome Institute"/>
            <consortium name="Mycorrhizal Genomics Consortium"/>
            <person name="Kohler A."/>
            <person name="Kuo A."/>
            <person name="Nagy L.G."/>
            <person name="Floudas D."/>
            <person name="Copeland A."/>
            <person name="Barry K.W."/>
            <person name="Cichocki N."/>
            <person name="Veneault-Fourrey C."/>
            <person name="LaButti K."/>
            <person name="Lindquist E.A."/>
            <person name="Lipzen A."/>
            <person name="Lundell T."/>
            <person name="Morin E."/>
            <person name="Murat C."/>
            <person name="Riley R."/>
            <person name="Ohm R."/>
            <person name="Sun H."/>
            <person name="Tunlid A."/>
            <person name="Henrissat B."/>
            <person name="Grigoriev I.V."/>
            <person name="Hibbett D.S."/>
            <person name="Martin F."/>
        </authorList>
    </citation>
    <scope>NUCLEOTIDE SEQUENCE [LARGE SCALE GENOMIC DNA]</scope>
    <source>
        <strain evidence="4">MUT 4182</strain>
    </source>
</reference>